<dbReference type="RefSeq" id="WP_263407112.1">
    <property type="nucleotide sequence ID" value="NZ_JARUIS010000003.1"/>
</dbReference>
<protein>
    <submittedName>
        <fullName evidence="1">Uncharacterized protein</fullName>
    </submittedName>
</protein>
<dbReference type="Proteomes" id="UP001182303">
    <property type="component" value="Unassembled WGS sequence"/>
</dbReference>
<gene>
    <name evidence="1" type="ORF">P9J83_03525</name>
</gene>
<sequence length="43" mass="5280">MDLFEVMFIKDYKTIIKKFKYEISKGKVEILSSMNRVIYENMR</sequence>
<evidence type="ECO:0000313" key="1">
    <source>
        <dbReference type="EMBL" id="MDS1002573.1"/>
    </source>
</evidence>
<comment type="caution">
    <text evidence="1">The sequence shown here is derived from an EMBL/GenBank/DDBJ whole genome shotgun (WGS) entry which is preliminary data.</text>
</comment>
<reference evidence="1" key="1">
    <citation type="submission" date="2023-04" db="EMBL/GenBank/DDBJ databases">
        <title>Assessment of the microbiological origin of a defect in Grana Padano cheese.</title>
        <authorList>
            <person name="Zago M."/>
            <person name="Rossetti L."/>
            <person name="Bonvini B."/>
            <person name="Carminati D."/>
            <person name="Giraffa G."/>
        </authorList>
    </citation>
    <scope>NUCLEOTIDE SEQUENCE</scope>
    <source>
        <strain evidence="1">4990</strain>
    </source>
</reference>
<dbReference type="AlphaFoldDB" id="A0AAE4JSU8"/>
<dbReference type="EMBL" id="JARUIS010000003">
    <property type="protein sequence ID" value="MDS1002573.1"/>
    <property type="molecule type" value="Genomic_DNA"/>
</dbReference>
<organism evidence="1 2">
    <name type="scientific">Clostridium sporogenes</name>
    <dbReference type="NCBI Taxonomy" id="1509"/>
    <lineage>
        <taxon>Bacteria</taxon>
        <taxon>Bacillati</taxon>
        <taxon>Bacillota</taxon>
        <taxon>Clostridia</taxon>
        <taxon>Eubacteriales</taxon>
        <taxon>Clostridiaceae</taxon>
        <taxon>Clostridium</taxon>
    </lineage>
</organism>
<proteinExistence type="predicted"/>
<name>A0AAE4JSU8_CLOSG</name>
<evidence type="ECO:0000313" key="2">
    <source>
        <dbReference type="Proteomes" id="UP001182303"/>
    </source>
</evidence>
<accession>A0AAE4JSU8</accession>